<dbReference type="InterPro" id="IPR009776">
    <property type="entry name" value="Spore_0_M"/>
</dbReference>
<comment type="caution">
    <text evidence="1">The sequence shown here is derived from an EMBL/GenBank/DDBJ whole genome shotgun (WGS) entry which is preliminary data.</text>
</comment>
<protein>
    <submittedName>
        <fullName evidence="1">Sporulation protein</fullName>
    </submittedName>
</protein>
<evidence type="ECO:0000313" key="2">
    <source>
        <dbReference type="Proteomes" id="UP001597214"/>
    </source>
</evidence>
<dbReference type="Proteomes" id="UP001597214">
    <property type="component" value="Unassembled WGS sequence"/>
</dbReference>
<gene>
    <name evidence="1" type="ORF">ACFSCX_09890</name>
</gene>
<proteinExistence type="predicted"/>
<dbReference type="EMBL" id="JBHUEM010000013">
    <property type="protein sequence ID" value="MFD1736874.1"/>
    <property type="molecule type" value="Genomic_DNA"/>
</dbReference>
<accession>A0ABW4LNX9</accession>
<dbReference type="PANTHER" id="PTHR40053">
    <property type="entry name" value="SPORULATION-CONTROL PROTEIN SPO0M"/>
    <property type="match status" value="1"/>
</dbReference>
<reference evidence="2" key="1">
    <citation type="journal article" date="2019" name="Int. J. Syst. Evol. Microbiol.">
        <title>The Global Catalogue of Microorganisms (GCM) 10K type strain sequencing project: providing services to taxonomists for standard genome sequencing and annotation.</title>
        <authorList>
            <consortium name="The Broad Institute Genomics Platform"/>
            <consortium name="The Broad Institute Genome Sequencing Center for Infectious Disease"/>
            <person name="Wu L."/>
            <person name="Ma J."/>
        </authorList>
    </citation>
    <scope>NUCLEOTIDE SEQUENCE [LARGE SCALE GENOMIC DNA]</scope>
    <source>
        <strain evidence="2">CCUG 49339</strain>
    </source>
</reference>
<name>A0ABW4LNX9_9BACI</name>
<dbReference type="Pfam" id="PF07070">
    <property type="entry name" value="Spo0M"/>
    <property type="match status" value="1"/>
</dbReference>
<organism evidence="1 2">
    <name type="scientific">Bacillus salitolerans</name>
    <dbReference type="NCBI Taxonomy" id="1437434"/>
    <lineage>
        <taxon>Bacteria</taxon>
        <taxon>Bacillati</taxon>
        <taxon>Bacillota</taxon>
        <taxon>Bacilli</taxon>
        <taxon>Bacillales</taxon>
        <taxon>Bacillaceae</taxon>
        <taxon>Bacillus</taxon>
    </lineage>
</organism>
<dbReference type="RefSeq" id="WP_377928056.1">
    <property type="nucleotide sequence ID" value="NZ_JBHUEM010000013.1"/>
</dbReference>
<evidence type="ECO:0000313" key="1">
    <source>
        <dbReference type="EMBL" id="MFD1736874.1"/>
    </source>
</evidence>
<dbReference type="PANTHER" id="PTHR40053:SF1">
    <property type="entry name" value="SPORULATION-CONTROL PROTEIN SPO0M"/>
    <property type="match status" value="1"/>
</dbReference>
<keyword evidence="2" id="KW-1185">Reference proteome</keyword>
<sequence>MSFFNKALASLGLGAAKVDTKLHNDKFMIGEEVKGVIEISGGNVEQPIDEIYLSVVTTYIKEADDKKYTQTSVIGKFRVLEKLTIAPNEKREVPFSFSLPFDTPITIGKTRVWIHTGLDIKNAIDPTDKDFITVEPSPLVQSVFQAAQDLGFKLREAECIEAPRYLRGKLPFVQEFEFIPTSGEFRGKLDELEIVFLPKTESALDVLMQIDRKAKGLSSLFAEALEMDESNVRLSITTQDIPSMKAKLFDVIKRYS</sequence>